<dbReference type="Proteomes" id="UP001206925">
    <property type="component" value="Unassembled WGS sequence"/>
</dbReference>
<reference evidence="3" key="1">
    <citation type="submission" date="2022-06" db="EMBL/GenBank/DDBJ databases">
        <title>Uncovering the hologenomic basis of an extraordinary plant invasion.</title>
        <authorList>
            <person name="Bieker V.C."/>
            <person name="Martin M.D."/>
            <person name="Gilbert T."/>
            <person name="Hodgins K."/>
            <person name="Battlay P."/>
            <person name="Petersen B."/>
            <person name="Wilson J."/>
        </authorList>
    </citation>
    <scope>NUCLEOTIDE SEQUENCE</scope>
    <source>
        <strain evidence="3">AA19_3_7</strain>
        <tissue evidence="3">Leaf</tissue>
    </source>
</reference>
<evidence type="ECO:0000313" key="4">
    <source>
        <dbReference type="Proteomes" id="UP001206925"/>
    </source>
</evidence>
<feature type="compositionally biased region" description="Polar residues" evidence="1">
    <location>
        <begin position="34"/>
        <end position="45"/>
    </location>
</feature>
<evidence type="ECO:0000256" key="1">
    <source>
        <dbReference type="SAM" id="MobiDB-lite"/>
    </source>
</evidence>
<keyword evidence="2" id="KW-1133">Transmembrane helix</keyword>
<name>A0AAD5CIP9_AMBAR</name>
<proteinExistence type="predicted"/>
<gene>
    <name evidence="3" type="ORF">M8C21_012009</name>
</gene>
<evidence type="ECO:0000313" key="3">
    <source>
        <dbReference type="EMBL" id="KAI7742319.1"/>
    </source>
</evidence>
<sequence>MGSIVKRVAQLGFNISSSRSSTQIKSFRRRRTHTSSGPDNESSSMLHKERLPPLERQTRTRPISPELERALQNLDRSVRAFHARMDASHAKRIADMEELMALLERYAKQLPKAMAGFSLAVVAFTAGIVHVMSPTTN</sequence>
<feature type="compositionally biased region" description="Basic and acidic residues" evidence="1">
    <location>
        <begin position="46"/>
        <end position="58"/>
    </location>
</feature>
<comment type="caution">
    <text evidence="3">The sequence shown here is derived from an EMBL/GenBank/DDBJ whole genome shotgun (WGS) entry which is preliminary data.</text>
</comment>
<feature type="region of interest" description="Disordered" evidence="1">
    <location>
        <begin position="20"/>
        <end position="65"/>
    </location>
</feature>
<keyword evidence="2" id="KW-0472">Membrane</keyword>
<organism evidence="3 4">
    <name type="scientific">Ambrosia artemisiifolia</name>
    <name type="common">Common ragweed</name>
    <dbReference type="NCBI Taxonomy" id="4212"/>
    <lineage>
        <taxon>Eukaryota</taxon>
        <taxon>Viridiplantae</taxon>
        <taxon>Streptophyta</taxon>
        <taxon>Embryophyta</taxon>
        <taxon>Tracheophyta</taxon>
        <taxon>Spermatophyta</taxon>
        <taxon>Magnoliopsida</taxon>
        <taxon>eudicotyledons</taxon>
        <taxon>Gunneridae</taxon>
        <taxon>Pentapetalae</taxon>
        <taxon>asterids</taxon>
        <taxon>campanulids</taxon>
        <taxon>Asterales</taxon>
        <taxon>Asteraceae</taxon>
        <taxon>Asteroideae</taxon>
        <taxon>Heliantheae alliance</taxon>
        <taxon>Heliantheae</taxon>
        <taxon>Ambrosia</taxon>
    </lineage>
</organism>
<dbReference type="AlphaFoldDB" id="A0AAD5CIP9"/>
<accession>A0AAD5CIP9</accession>
<keyword evidence="2" id="KW-0812">Transmembrane</keyword>
<keyword evidence="4" id="KW-1185">Reference proteome</keyword>
<protein>
    <submittedName>
        <fullName evidence="3">Uncharacterized protein</fullName>
    </submittedName>
</protein>
<feature type="transmembrane region" description="Helical" evidence="2">
    <location>
        <begin position="113"/>
        <end position="132"/>
    </location>
</feature>
<evidence type="ECO:0000256" key="2">
    <source>
        <dbReference type="SAM" id="Phobius"/>
    </source>
</evidence>
<dbReference type="EMBL" id="JAMZMK010008019">
    <property type="protein sequence ID" value="KAI7742319.1"/>
    <property type="molecule type" value="Genomic_DNA"/>
</dbReference>